<gene>
    <name evidence="8" type="primary">can_2</name>
    <name evidence="8" type="ORF">KSP9073_02809</name>
</gene>
<dbReference type="SMART" id="SM00947">
    <property type="entry name" value="Pro_CA"/>
    <property type="match status" value="1"/>
</dbReference>
<dbReference type="AlphaFoldDB" id="A0A2R8CPK5"/>
<keyword evidence="4 7" id="KW-0456">Lyase</keyword>
<dbReference type="GO" id="GO:0008270">
    <property type="term" value="F:zinc ion binding"/>
    <property type="evidence" value="ECO:0007669"/>
    <property type="project" value="UniProtKB-UniRule"/>
</dbReference>
<dbReference type="Proteomes" id="UP000244934">
    <property type="component" value="Unassembled WGS sequence"/>
</dbReference>
<dbReference type="Pfam" id="PF00484">
    <property type="entry name" value="Pro_CA"/>
    <property type="match status" value="1"/>
</dbReference>
<keyword evidence="2 6" id="KW-0479">Metal-binding</keyword>
<dbReference type="PROSITE" id="PS00704">
    <property type="entry name" value="PROK_CO2_ANHYDRASE_1"/>
    <property type="match status" value="1"/>
</dbReference>
<comment type="function">
    <text evidence="7">Reversible hydration of carbon dioxide.</text>
</comment>
<dbReference type="PANTHER" id="PTHR11002">
    <property type="entry name" value="CARBONIC ANHYDRASE"/>
    <property type="match status" value="1"/>
</dbReference>
<evidence type="ECO:0000256" key="3">
    <source>
        <dbReference type="ARBA" id="ARBA00022833"/>
    </source>
</evidence>
<evidence type="ECO:0000256" key="2">
    <source>
        <dbReference type="ARBA" id="ARBA00022723"/>
    </source>
</evidence>
<sequence>MCDHKNCQDISQLLEQNRLWADQMVENDPDFFKRLSDQQNPDFLWIGCSDSRVPANQIINLPPGEVFVHRNVANVLHHNDMNALSVIQFAVDVLKVKHIMIVGHYGCGGIKAAVTGGDNGIVDYWLNTVRNLYHQHQKSLAHLSQDEQIDRMCEINVRAQVSNLCQTKILQRAWEREQNVSVHGWCYSLENGLVKDLDCTVTTFDEAEAFRLSC</sequence>
<accession>A0A2R8CPK5</accession>
<evidence type="ECO:0000256" key="7">
    <source>
        <dbReference type="RuleBase" id="RU003956"/>
    </source>
</evidence>
<evidence type="ECO:0000313" key="9">
    <source>
        <dbReference type="Proteomes" id="UP000244934"/>
    </source>
</evidence>
<feature type="binding site" evidence="6">
    <location>
        <position position="104"/>
    </location>
    <ligand>
        <name>Zn(2+)</name>
        <dbReference type="ChEBI" id="CHEBI:29105"/>
    </ligand>
</feature>
<dbReference type="GO" id="GO:0004089">
    <property type="term" value="F:carbonate dehydratase activity"/>
    <property type="evidence" value="ECO:0007669"/>
    <property type="project" value="UniProtKB-UniRule"/>
</dbReference>
<evidence type="ECO:0000256" key="5">
    <source>
        <dbReference type="ARBA" id="ARBA00048348"/>
    </source>
</evidence>
<dbReference type="FunFam" id="3.40.1050.10:FF:000001">
    <property type="entry name" value="Carbonic anhydrase"/>
    <property type="match status" value="1"/>
</dbReference>
<reference evidence="9" key="1">
    <citation type="submission" date="2018-03" db="EMBL/GenBank/DDBJ databases">
        <authorList>
            <person name="Navarro De La Torre S."/>
        </authorList>
    </citation>
    <scope>NUCLEOTIDE SEQUENCE [LARGE SCALE GENOMIC DNA]</scope>
    <source>
        <strain evidence="9">EAod3</strain>
    </source>
</reference>
<evidence type="ECO:0000313" key="8">
    <source>
        <dbReference type="EMBL" id="SPJ34762.1"/>
    </source>
</evidence>
<evidence type="ECO:0000256" key="4">
    <source>
        <dbReference type="ARBA" id="ARBA00023239"/>
    </source>
</evidence>
<feature type="binding site" evidence="6">
    <location>
        <position position="48"/>
    </location>
    <ligand>
        <name>Zn(2+)</name>
        <dbReference type="ChEBI" id="CHEBI:29105"/>
    </ligand>
</feature>
<dbReference type="RefSeq" id="WP_108843572.1">
    <property type="nucleotide sequence ID" value="NZ_ONZI01000004.1"/>
</dbReference>
<dbReference type="NCBIfam" id="NF007756">
    <property type="entry name" value="PRK10437.1"/>
    <property type="match status" value="1"/>
</dbReference>
<keyword evidence="9" id="KW-1185">Reference proteome</keyword>
<name>A0A2R8CPK5_9GAMM</name>
<organism evidence="8 9">
    <name type="scientific">Kushneria phyllosphaerae</name>
    <dbReference type="NCBI Taxonomy" id="2100822"/>
    <lineage>
        <taxon>Bacteria</taxon>
        <taxon>Pseudomonadati</taxon>
        <taxon>Pseudomonadota</taxon>
        <taxon>Gammaproteobacteria</taxon>
        <taxon>Oceanospirillales</taxon>
        <taxon>Halomonadaceae</taxon>
        <taxon>Kushneria</taxon>
    </lineage>
</organism>
<feature type="binding site" evidence="6">
    <location>
        <position position="107"/>
    </location>
    <ligand>
        <name>Zn(2+)</name>
        <dbReference type="ChEBI" id="CHEBI:29105"/>
    </ligand>
</feature>
<dbReference type="SUPFAM" id="SSF53056">
    <property type="entry name" value="beta-carbonic anhydrase, cab"/>
    <property type="match status" value="1"/>
</dbReference>
<dbReference type="EC" id="4.2.1.1" evidence="7"/>
<keyword evidence="3 6" id="KW-0862">Zinc</keyword>
<dbReference type="PROSITE" id="PS00705">
    <property type="entry name" value="PROK_CO2_ANHYDRASE_2"/>
    <property type="match status" value="1"/>
</dbReference>
<evidence type="ECO:0000256" key="6">
    <source>
        <dbReference type="PIRSR" id="PIRSR601765-1"/>
    </source>
</evidence>
<dbReference type="InterPro" id="IPR015892">
    <property type="entry name" value="Carbonic_anhydrase_CS"/>
</dbReference>
<dbReference type="Gene3D" id="3.40.1050.10">
    <property type="entry name" value="Carbonic anhydrase"/>
    <property type="match status" value="1"/>
</dbReference>
<comment type="cofactor">
    <cofactor evidence="6">
        <name>Zn(2+)</name>
        <dbReference type="ChEBI" id="CHEBI:29105"/>
    </cofactor>
    <text evidence="6">Binds 1 zinc ion per subunit.</text>
</comment>
<dbReference type="InterPro" id="IPR036874">
    <property type="entry name" value="Carbonic_anhydrase_sf"/>
</dbReference>
<dbReference type="CDD" id="cd00883">
    <property type="entry name" value="beta_CA_cladeA"/>
    <property type="match status" value="1"/>
</dbReference>
<comment type="catalytic activity">
    <reaction evidence="5 7">
        <text>hydrogencarbonate + H(+) = CO2 + H2O</text>
        <dbReference type="Rhea" id="RHEA:10748"/>
        <dbReference type="ChEBI" id="CHEBI:15377"/>
        <dbReference type="ChEBI" id="CHEBI:15378"/>
        <dbReference type="ChEBI" id="CHEBI:16526"/>
        <dbReference type="ChEBI" id="CHEBI:17544"/>
        <dbReference type="EC" id="4.2.1.1"/>
    </reaction>
</comment>
<feature type="binding site" evidence="6">
    <location>
        <position position="50"/>
    </location>
    <ligand>
        <name>Zn(2+)</name>
        <dbReference type="ChEBI" id="CHEBI:29105"/>
    </ligand>
</feature>
<dbReference type="GO" id="GO:0015976">
    <property type="term" value="P:carbon utilization"/>
    <property type="evidence" value="ECO:0007669"/>
    <property type="project" value="InterPro"/>
</dbReference>
<dbReference type="EMBL" id="ONZI01000004">
    <property type="protein sequence ID" value="SPJ34762.1"/>
    <property type="molecule type" value="Genomic_DNA"/>
</dbReference>
<dbReference type="PANTHER" id="PTHR11002:SF76">
    <property type="entry name" value="CARBONIC ANHYDRASE"/>
    <property type="match status" value="1"/>
</dbReference>
<protein>
    <recommendedName>
        <fullName evidence="7">Carbonic anhydrase</fullName>
        <ecNumber evidence="7">4.2.1.1</ecNumber>
    </recommendedName>
    <alternativeName>
        <fullName evidence="7">Carbonate dehydratase</fullName>
    </alternativeName>
</protein>
<dbReference type="InterPro" id="IPR001765">
    <property type="entry name" value="Carbonic_anhydrase"/>
</dbReference>
<comment type="similarity">
    <text evidence="1 7">Belongs to the beta-class carbonic anhydrase family.</text>
</comment>
<evidence type="ECO:0000256" key="1">
    <source>
        <dbReference type="ARBA" id="ARBA00006217"/>
    </source>
</evidence>
<dbReference type="OrthoDB" id="9797527at2"/>
<proteinExistence type="inferred from homology"/>